<feature type="compositionally biased region" description="Acidic residues" evidence="1">
    <location>
        <begin position="216"/>
        <end position="228"/>
    </location>
</feature>
<feature type="region of interest" description="Disordered" evidence="1">
    <location>
        <begin position="163"/>
        <end position="256"/>
    </location>
</feature>
<evidence type="ECO:0000313" key="4">
    <source>
        <dbReference type="Proteomes" id="UP001231189"/>
    </source>
</evidence>
<sequence length="256" mass="27991">MEQAKISGWERSKTTPQDQTMLKKLGLFTKDSIIFPGDESTPRPPSTFRIQLHQLTPNSILHISIFITLCECFLGICCLPKPTGEQWLSNTKSREASKAAAGPGPSTSSHKCSGTRPGGCKGVPPTYTWPGSLSVQSSPLREPTPEWDPQEAHAANIRRAIADGDEPSHNFSVWSKDDKSSTDGESDLRFLTDGESEEESDDDRFSWDDFTSSEEVKEEEEEEDDTSVDEPAAVLAGQPHDFDAGDGDADDEDAGQ</sequence>
<evidence type="ECO:0000259" key="2">
    <source>
        <dbReference type="Pfam" id="PF04195"/>
    </source>
</evidence>
<proteinExistence type="predicted"/>
<gene>
    <name evidence="3" type="ORF">QYE76_016850</name>
</gene>
<feature type="region of interest" description="Disordered" evidence="1">
    <location>
        <begin position="89"/>
        <end position="125"/>
    </location>
</feature>
<name>A0AAD8QII9_LOLMU</name>
<comment type="caution">
    <text evidence="3">The sequence shown here is derived from an EMBL/GenBank/DDBJ whole genome shotgun (WGS) entry which is preliminary data.</text>
</comment>
<dbReference type="EMBL" id="JAUUTY010000358">
    <property type="protein sequence ID" value="KAK1601724.1"/>
    <property type="molecule type" value="Genomic_DNA"/>
</dbReference>
<evidence type="ECO:0000313" key="3">
    <source>
        <dbReference type="EMBL" id="KAK1601724.1"/>
    </source>
</evidence>
<feature type="region of interest" description="Disordered" evidence="1">
    <location>
        <begin position="131"/>
        <end position="150"/>
    </location>
</feature>
<protein>
    <recommendedName>
        <fullName evidence="2">Transposase (putative) gypsy type domain-containing protein</fullName>
    </recommendedName>
</protein>
<keyword evidence="4" id="KW-1185">Reference proteome</keyword>
<accession>A0AAD8QII9</accession>
<organism evidence="3 4">
    <name type="scientific">Lolium multiflorum</name>
    <name type="common">Italian ryegrass</name>
    <name type="synonym">Lolium perenne subsp. multiflorum</name>
    <dbReference type="NCBI Taxonomy" id="4521"/>
    <lineage>
        <taxon>Eukaryota</taxon>
        <taxon>Viridiplantae</taxon>
        <taxon>Streptophyta</taxon>
        <taxon>Embryophyta</taxon>
        <taxon>Tracheophyta</taxon>
        <taxon>Spermatophyta</taxon>
        <taxon>Magnoliopsida</taxon>
        <taxon>Liliopsida</taxon>
        <taxon>Poales</taxon>
        <taxon>Poaceae</taxon>
        <taxon>BOP clade</taxon>
        <taxon>Pooideae</taxon>
        <taxon>Poodae</taxon>
        <taxon>Poeae</taxon>
        <taxon>Poeae Chloroplast Group 2 (Poeae type)</taxon>
        <taxon>Loliodinae</taxon>
        <taxon>Loliinae</taxon>
        <taxon>Lolium</taxon>
    </lineage>
</organism>
<evidence type="ECO:0000256" key="1">
    <source>
        <dbReference type="SAM" id="MobiDB-lite"/>
    </source>
</evidence>
<feature type="domain" description="Transposase (putative) gypsy type" evidence="2">
    <location>
        <begin position="48"/>
        <end position="76"/>
    </location>
</feature>
<dbReference type="Proteomes" id="UP001231189">
    <property type="component" value="Unassembled WGS sequence"/>
</dbReference>
<feature type="compositionally biased region" description="Basic and acidic residues" evidence="1">
    <location>
        <begin position="175"/>
        <end position="192"/>
    </location>
</feature>
<reference evidence="3" key="1">
    <citation type="submission" date="2023-07" db="EMBL/GenBank/DDBJ databases">
        <title>A chromosome-level genome assembly of Lolium multiflorum.</title>
        <authorList>
            <person name="Chen Y."/>
            <person name="Copetti D."/>
            <person name="Kolliker R."/>
            <person name="Studer B."/>
        </authorList>
    </citation>
    <scope>NUCLEOTIDE SEQUENCE</scope>
    <source>
        <strain evidence="3">02402/16</strain>
        <tissue evidence="3">Leaf</tissue>
    </source>
</reference>
<feature type="compositionally biased region" description="Acidic residues" evidence="1">
    <location>
        <begin position="244"/>
        <end position="256"/>
    </location>
</feature>
<dbReference type="AlphaFoldDB" id="A0AAD8QII9"/>
<dbReference type="Pfam" id="PF04195">
    <property type="entry name" value="Transposase_28"/>
    <property type="match status" value="1"/>
</dbReference>
<dbReference type="InterPro" id="IPR007321">
    <property type="entry name" value="Transposase_28"/>
</dbReference>